<evidence type="ECO:0000256" key="1">
    <source>
        <dbReference type="SAM" id="MobiDB-lite"/>
    </source>
</evidence>
<dbReference type="EMBL" id="JAVDPW010000005">
    <property type="protein sequence ID" value="MDR6290622.1"/>
    <property type="molecule type" value="Genomic_DNA"/>
</dbReference>
<evidence type="ECO:0000313" key="2">
    <source>
        <dbReference type="EMBL" id="MDR6290622.1"/>
    </source>
</evidence>
<comment type="caution">
    <text evidence="2">The sequence shown here is derived from an EMBL/GenBank/DDBJ whole genome shotgun (WGS) entry which is preliminary data.</text>
</comment>
<dbReference type="Gene3D" id="3.40.190.10">
    <property type="entry name" value="Periplasmic binding protein-like II"/>
    <property type="match status" value="1"/>
</dbReference>
<dbReference type="SUPFAM" id="SSF53850">
    <property type="entry name" value="Periplasmic binding protein-like II"/>
    <property type="match status" value="1"/>
</dbReference>
<proteinExistence type="predicted"/>
<feature type="region of interest" description="Disordered" evidence="1">
    <location>
        <begin position="1"/>
        <end position="20"/>
    </location>
</feature>
<sequence>MPSRQAAASPPDPAGQAVGIGFRKDSPLVAPANVQLAAMKANGRYQALVTKWFGS</sequence>
<accession>A0ABU1JQN1</accession>
<evidence type="ECO:0000313" key="3">
    <source>
        <dbReference type="Proteomes" id="UP001262410"/>
    </source>
</evidence>
<protein>
    <submittedName>
        <fullName evidence="2">ABC-type amino acid transport substrate-binding protein</fullName>
    </submittedName>
</protein>
<dbReference type="RefSeq" id="WP_309795169.1">
    <property type="nucleotide sequence ID" value="NZ_JAVDPW010000005.1"/>
</dbReference>
<organism evidence="2 3">
    <name type="scientific">Inquilinus ginsengisoli</name>
    <dbReference type="NCBI Taxonomy" id="363840"/>
    <lineage>
        <taxon>Bacteria</taxon>
        <taxon>Pseudomonadati</taxon>
        <taxon>Pseudomonadota</taxon>
        <taxon>Alphaproteobacteria</taxon>
        <taxon>Rhodospirillales</taxon>
        <taxon>Rhodospirillaceae</taxon>
        <taxon>Inquilinus</taxon>
    </lineage>
</organism>
<dbReference type="Proteomes" id="UP001262410">
    <property type="component" value="Unassembled WGS sequence"/>
</dbReference>
<gene>
    <name evidence="2" type="ORF">E9232_003148</name>
</gene>
<reference evidence="2 3" key="1">
    <citation type="submission" date="2023-07" db="EMBL/GenBank/DDBJ databases">
        <title>Sorghum-associated microbial communities from plants grown in Nebraska, USA.</title>
        <authorList>
            <person name="Schachtman D."/>
        </authorList>
    </citation>
    <scope>NUCLEOTIDE SEQUENCE [LARGE SCALE GENOMIC DNA]</scope>
    <source>
        <strain evidence="2 3">584</strain>
    </source>
</reference>
<keyword evidence="3" id="KW-1185">Reference proteome</keyword>
<name>A0ABU1JQN1_9PROT</name>